<dbReference type="PANTHER" id="PTHR34948:SF2">
    <property type="entry name" value="TRIPHOSPHATE TUNNEL METALLOENZYME 3"/>
    <property type="match status" value="1"/>
</dbReference>
<comment type="caution">
    <text evidence="2">The sequence shown here is derived from an EMBL/GenBank/DDBJ whole genome shotgun (WGS) entry which is preliminary data.</text>
</comment>
<dbReference type="PANTHER" id="PTHR34948">
    <property type="entry name" value="OS08G0299200 PROTEIN"/>
    <property type="match status" value="1"/>
</dbReference>
<evidence type="ECO:0000313" key="3">
    <source>
        <dbReference type="Proteomes" id="UP000516437"/>
    </source>
</evidence>
<dbReference type="OrthoDB" id="2160189at2759"/>
<organism evidence="2 3">
    <name type="scientific">Morella rubra</name>
    <name type="common">Chinese bayberry</name>
    <dbReference type="NCBI Taxonomy" id="262757"/>
    <lineage>
        <taxon>Eukaryota</taxon>
        <taxon>Viridiplantae</taxon>
        <taxon>Streptophyta</taxon>
        <taxon>Embryophyta</taxon>
        <taxon>Tracheophyta</taxon>
        <taxon>Spermatophyta</taxon>
        <taxon>Magnoliopsida</taxon>
        <taxon>eudicotyledons</taxon>
        <taxon>Gunneridae</taxon>
        <taxon>Pentapetalae</taxon>
        <taxon>rosids</taxon>
        <taxon>fabids</taxon>
        <taxon>Fagales</taxon>
        <taxon>Myricaceae</taxon>
        <taxon>Morella</taxon>
    </lineage>
</organism>
<evidence type="ECO:0000313" key="2">
    <source>
        <dbReference type="EMBL" id="KAB1208943.1"/>
    </source>
</evidence>
<name>A0A6A1V8A1_9ROSI</name>
<dbReference type="InterPro" id="IPR023577">
    <property type="entry name" value="CYTH_domain"/>
</dbReference>
<sequence length="198" mass="22374">MEIEVKLRLPHVDAYRQVTNFLAPFHVGTHRQENHFFDGGAGELSARRAVLRLRFSDNDSRCVVTLKAKAVLVDGVSRVEEDEEELDPSIGRDCATEPAKLSTVESRVVGRAREEFGTLEFVSLGGFGNVRQVYEWKGLKLEVDETDFGFGILYEIECESANPEVAKKSIEEFLKDNMINYSYSEMSKFAIFRSGKLP</sequence>
<dbReference type="Proteomes" id="UP000516437">
    <property type="component" value="Chromosome 6"/>
</dbReference>
<dbReference type="CDD" id="cd07374">
    <property type="entry name" value="CYTH-like_Pase"/>
    <property type="match status" value="1"/>
</dbReference>
<dbReference type="AlphaFoldDB" id="A0A6A1V8A1"/>
<reference evidence="2 3" key="1">
    <citation type="journal article" date="2019" name="Plant Biotechnol. J.">
        <title>The red bayberry genome and genetic basis of sex determination.</title>
        <authorList>
            <person name="Jia H.M."/>
            <person name="Jia H.J."/>
            <person name="Cai Q.L."/>
            <person name="Wang Y."/>
            <person name="Zhao H.B."/>
            <person name="Yang W.F."/>
            <person name="Wang G.Y."/>
            <person name="Li Y.H."/>
            <person name="Zhan D.L."/>
            <person name="Shen Y.T."/>
            <person name="Niu Q.F."/>
            <person name="Chang L."/>
            <person name="Qiu J."/>
            <person name="Zhao L."/>
            <person name="Xie H.B."/>
            <person name="Fu W.Y."/>
            <person name="Jin J."/>
            <person name="Li X.W."/>
            <person name="Jiao Y."/>
            <person name="Zhou C.C."/>
            <person name="Tu T."/>
            <person name="Chai C.Y."/>
            <person name="Gao J.L."/>
            <person name="Fan L.J."/>
            <person name="van de Weg E."/>
            <person name="Wang J.Y."/>
            <person name="Gao Z.S."/>
        </authorList>
    </citation>
    <scope>NUCLEOTIDE SEQUENCE [LARGE SCALE GENOMIC DNA]</scope>
    <source>
        <tissue evidence="2">Leaves</tissue>
    </source>
</reference>
<protein>
    <submittedName>
        <fullName evidence="2">Triphosphate tunel metalloenzyme 3</fullName>
    </submittedName>
</protein>
<dbReference type="GO" id="GO:0016462">
    <property type="term" value="F:pyrophosphatase activity"/>
    <property type="evidence" value="ECO:0007669"/>
    <property type="project" value="UniProtKB-ARBA"/>
</dbReference>
<dbReference type="SUPFAM" id="SSF55154">
    <property type="entry name" value="CYTH-like phosphatases"/>
    <property type="match status" value="1"/>
</dbReference>
<dbReference type="PROSITE" id="PS51707">
    <property type="entry name" value="CYTH"/>
    <property type="match status" value="1"/>
</dbReference>
<feature type="domain" description="CYTH" evidence="1">
    <location>
        <begin position="1"/>
        <end position="196"/>
    </location>
</feature>
<dbReference type="Pfam" id="PF01928">
    <property type="entry name" value="CYTH"/>
    <property type="match status" value="1"/>
</dbReference>
<keyword evidence="3" id="KW-1185">Reference proteome</keyword>
<proteinExistence type="predicted"/>
<dbReference type="Gene3D" id="2.40.320.10">
    <property type="entry name" value="Hypothetical Protein Pfu-838710-001"/>
    <property type="match status" value="1"/>
</dbReference>
<accession>A0A6A1V8A1</accession>
<dbReference type="InterPro" id="IPR033469">
    <property type="entry name" value="CYTH-like_dom_sf"/>
</dbReference>
<dbReference type="SMART" id="SM01118">
    <property type="entry name" value="CYTH"/>
    <property type="match status" value="1"/>
</dbReference>
<dbReference type="EMBL" id="RXIC02000024">
    <property type="protein sequence ID" value="KAB1208943.1"/>
    <property type="molecule type" value="Genomic_DNA"/>
</dbReference>
<evidence type="ECO:0000259" key="1">
    <source>
        <dbReference type="PROSITE" id="PS51707"/>
    </source>
</evidence>
<gene>
    <name evidence="2" type="ORF">CJ030_MR6G001698</name>
</gene>